<evidence type="ECO:0000313" key="2">
    <source>
        <dbReference type="EMBL" id="AYU79099.1"/>
    </source>
</evidence>
<dbReference type="Proteomes" id="UP000274082">
    <property type="component" value="Chromosome 24"/>
</dbReference>
<name>A0A3Q8IG04_LEIDO</name>
<dbReference type="Pfam" id="PF00004">
    <property type="entry name" value="AAA"/>
    <property type="match status" value="1"/>
</dbReference>
<dbReference type="PANTHER" id="PTHR23077">
    <property type="entry name" value="AAA-FAMILY ATPASE"/>
    <property type="match status" value="1"/>
</dbReference>
<dbReference type="VEuPathDB" id="TriTrypDB:LdCL_240006600"/>
<accession>E9BGM9</accession>
<evidence type="ECO:0000313" key="6">
    <source>
        <dbReference type="Proteomes" id="UP000274082"/>
    </source>
</evidence>
<dbReference type="InterPro" id="IPR003959">
    <property type="entry name" value="ATPase_AAA_core"/>
</dbReference>
<dbReference type="SMART" id="SM00382">
    <property type="entry name" value="AAA"/>
    <property type="match status" value="2"/>
</dbReference>
<sequence length="535" mass="57405">MPVDGHLIADVQRLRQLGEQSLFLLVVGGKGAGKSTALQSFASGLQVATKVRHAAGVHDCALTAPAAASPDDDFTLWTLTYATVAHSSSTLGALSTRAPLLRPFSIVVADDIDLLWLLCSMNGLLPPLQCLLHAVLTSSSCAVVASAPSQDTVPPWLLEQKLPALYPLRELTEAGARRLLRSVPQPLFKSRGELLISAQTPFTSRQMFLFNACMALEAASHGATGETLRSLVQEDRAFLHHRRSPTGSQRAPPHLYGLGEVRHRISTLVSVFAAHSSPGGGGQLMASLPSSTGLLLHGPSGCGKSSLARQTAADFPSIPFFFVECTMLFSKYLGESEAQLREVYRRARTRTPAVVVLEDLDVIAQSRGAVQHGDGDQSSGNSKSQLDVTRRMLAGLLCELDGVTDNSGVLTIGITNAPQVLDAAVLRQGRLETLVYIPPLTQDGAEEWCTHFFERFDGAEGQRRECVVMVASHAVGCAAASLQYVLRKVFEACALRHGWDAASAGSLPLPTLAEIQGHLFESCSVLRRVNHPHFE</sequence>
<dbReference type="AlphaFoldDB" id="A0A3Q8IG04"/>
<dbReference type="InterPro" id="IPR003593">
    <property type="entry name" value="AAA+_ATPase"/>
</dbReference>
<evidence type="ECO:0000313" key="4">
    <source>
        <dbReference type="EMBL" id="TPP52159.1"/>
    </source>
</evidence>
<dbReference type="InterPro" id="IPR027417">
    <property type="entry name" value="P-loop_NTPase"/>
</dbReference>
<dbReference type="KEGG" id="ldo:LDBPK_240170"/>
<keyword evidence="6" id="KW-1185">Reference proteome</keyword>
<feature type="domain" description="AAA+ ATPase" evidence="1">
    <location>
        <begin position="20"/>
        <end position="138"/>
    </location>
</feature>
<evidence type="ECO:0000313" key="3">
    <source>
        <dbReference type="EMBL" id="CBZ34405.1"/>
    </source>
</evidence>
<reference evidence="2 6" key="4">
    <citation type="journal article" date="2018" name="Sci. Rep.">
        <title>A complete Leishmania donovani reference genome identifies novel genetic variations associated with virulence.</title>
        <authorList>
            <person name="Lypaczewski P."/>
            <person name="Hoshizaki J."/>
            <person name="Zhang W.-W."/>
            <person name="McCall L.-I."/>
            <person name="Torcivia-Rodriguez J."/>
            <person name="Simonyan V."/>
            <person name="Kaur A."/>
            <person name="Dewar K."/>
            <person name="Matlashewski G."/>
        </authorList>
    </citation>
    <scope>NUCLEOTIDE SEQUENCE [LARGE SCALE GENOMIC DNA]</scope>
    <source>
        <strain evidence="2 6">LdCL</strain>
    </source>
</reference>
<dbReference type="RefSeq" id="XP_003861107.1">
    <property type="nucleotide sequence ID" value="XM_003861059.1"/>
</dbReference>
<evidence type="ECO:0000313" key="5">
    <source>
        <dbReference type="Proteomes" id="UP000008980"/>
    </source>
</evidence>
<dbReference type="VEuPathDB" id="TriTrypDB:LdBPK_240170.1"/>
<protein>
    <submittedName>
        <fullName evidence="4">ATPase associated with various cellular activities (AAA) family protein</fullName>
    </submittedName>
    <submittedName>
        <fullName evidence="2">ATPase domain protein, putative</fullName>
    </submittedName>
</protein>
<gene>
    <name evidence="4" type="ORF">CGC21_15770</name>
    <name evidence="3" type="ORF">LDBPK_240170</name>
    <name evidence="2" type="ORF">LdCL_240006600</name>
</gene>
<dbReference type="FunFam" id="3.40.50.300:FF:003013">
    <property type="entry name" value="ATPase domain protein, putative"/>
    <property type="match status" value="1"/>
</dbReference>
<dbReference type="EMBL" id="FR799611">
    <property type="protein sequence ID" value="CBZ34405.1"/>
    <property type="molecule type" value="Genomic_DNA"/>
</dbReference>
<dbReference type="GO" id="GO:0016887">
    <property type="term" value="F:ATP hydrolysis activity"/>
    <property type="evidence" value="ECO:0007669"/>
    <property type="project" value="InterPro"/>
</dbReference>
<dbReference type="GeneID" id="13390557"/>
<proteinExistence type="predicted"/>
<dbReference type="VEuPathDB" id="TriTrypDB:LDHU3_24.0200"/>
<reference evidence="4" key="6">
    <citation type="submission" date="2019-02" db="EMBL/GenBank/DDBJ databases">
        <title>FDA dAtabase for Regulatory Grade micrObial Sequences (FDA-ARGOS): Supporting development and validation of Infectious Disease Dx tests.</title>
        <authorList>
            <person name="Duncan R."/>
            <person name="Fisher C."/>
            <person name="Tallon L.J."/>
            <person name="Sadzewicz L."/>
            <person name="Sengamalay N."/>
            <person name="Ott S."/>
            <person name="Godinez A."/>
            <person name="Nagaraj S."/>
            <person name="Nadendla S."/>
            <person name="Sichtig H."/>
        </authorList>
    </citation>
    <scope>NUCLEOTIDE SEQUENCE</scope>
    <source>
        <strain evidence="4">FDAARGOS_361</strain>
    </source>
</reference>
<dbReference type="OMA" id="DDFTLWT"/>
<dbReference type="GO" id="GO:0005524">
    <property type="term" value="F:ATP binding"/>
    <property type="evidence" value="ECO:0007669"/>
    <property type="project" value="InterPro"/>
</dbReference>
<organism evidence="2 6">
    <name type="scientific">Leishmania donovani</name>
    <dbReference type="NCBI Taxonomy" id="5661"/>
    <lineage>
        <taxon>Eukaryota</taxon>
        <taxon>Discoba</taxon>
        <taxon>Euglenozoa</taxon>
        <taxon>Kinetoplastea</taxon>
        <taxon>Metakinetoplastina</taxon>
        <taxon>Trypanosomatida</taxon>
        <taxon>Trypanosomatidae</taxon>
        <taxon>Leishmaniinae</taxon>
        <taxon>Leishmania</taxon>
    </lineage>
</organism>
<dbReference type="InterPro" id="IPR050168">
    <property type="entry name" value="AAA_ATPase_domain"/>
</dbReference>
<reference evidence="3 5" key="1">
    <citation type="journal article" date="2011" name="Genome Res.">
        <title>Whole genome sequencing of multiple Leishmania donovani clinical isolates provides insights into population structure and mechanisms of drug resistance.</title>
        <authorList>
            <person name="Downing T."/>
            <person name="Imamura H."/>
            <person name="Decuypere S."/>
            <person name="Clark T.G."/>
            <person name="Coombs G.H."/>
            <person name="Cotton J.A."/>
            <person name="Hilley J.D."/>
            <person name="de Doncker S."/>
            <person name="Maes I."/>
            <person name="Mottram J.C."/>
            <person name="Quail M.A."/>
            <person name="Rijal S."/>
            <person name="Sanders M."/>
            <person name="Schonian G."/>
            <person name="Stark O."/>
            <person name="Sundar S."/>
            <person name="Vanaerschot M."/>
            <person name="Hertz-Fowler C."/>
            <person name="Dujardin J.C."/>
            <person name="Berriman M."/>
        </authorList>
    </citation>
    <scope>NUCLEOTIDE SEQUENCE [LARGE SCALE GENOMIC DNA]</scope>
    <source>
        <strain evidence="3 5">BPK282A1</strain>
    </source>
</reference>
<reference evidence="3" key="2">
    <citation type="submission" date="2011-01" db="EMBL/GenBank/DDBJ databases">
        <authorList>
            <person name="Zhao B.P."/>
            <person name="Ren Z.A."/>
            <person name="Li C.D."/>
        </authorList>
    </citation>
    <scope>NUCLEOTIDE SEQUENCE</scope>
    <source>
        <strain evidence="3">BPK282A1</strain>
    </source>
</reference>
<accession>A0A3Q8IG04</accession>
<reference evidence="7" key="5">
    <citation type="submission" date="2019-02" db="EMBL/GenBank/DDBJ databases">
        <title>FDA dAtabase for Regulatory Grade micrObial Sequences (FDA-ARGOS): Supporting development and validation of Infectious Disease Dx tests.</title>
        <authorList>
            <person name="Duncan R."/>
            <person name="Fisher C."/>
            <person name="Tallon L."/>
            <person name="Sadzewicz L."/>
            <person name="Sengamalay N."/>
            <person name="Ott S."/>
            <person name="Godinez A."/>
            <person name="Nagaraj S."/>
            <person name="Vavikolanu K."/>
            <person name="Nadendla S."/>
            <person name="Aluvathingal J."/>
            <person name="Sichtig H."/>
        </authorList>
    </citation>
    <scope>NUCLEOTIDE SEQUENCE [LARGE SCALE GENOMIC DNA]</scope>
    <source>
        <strain evidence="7">FDAARGOS_361</strain>
    </source>
</reference>
<dbReference type="Proteomes" id="UP000008980">
    <property type="component" value="Chromosome 24"/>
</dbReference>
<dbReference type="EMBL" id="RHLC01000020">
    <property type="protein sequence ID" value="TPP52159.1"/>
    <property type="molecule type" value="Genomic_DNA"/>
</dbReference>
<evidence type="ECO:0000259" key="1">
    <source>
        <dbReference type="SMART" id="SM00382"/>
    </source>
</evidence>
<dbReference type="Gene3D" id="3.40.50.300">
    <property type="entry name" value="P-loop containing nucleotide triphosphate hydrolases"/>
    <property type="match status" value="1"/>
</dbReference>
<evidence type="ECO:0000313" key="7">
    <source>
        <dbReference type="Proteomes" id="UP000318447"/>
    </source>
</evidence>
<dbReference type="OrthoDB" id="10251412at2759"/>
<feature type="domain" description="AAA+ ATPase" evidence="1">
    <location>
        <begin position="290"/>
        <end position="441"/>
    </location>
</feature>
<dbReference type="Proteomes" id="UP000318447">
    <property type="component" value="Unassembled WGS sequence"/>
</dbReference>
<reference evidence="5" key="3">
    <citation type="submission" date="2011-02" db="EMBL/GenBank/DDBJ databases">
        <title>Whole genome sequencing of Leishmania donovani clinical lines reveals dynamic variation related to drug resistance.</title>
        <authorList>
            <person name="Downing T."/>
            <person name="Imamura H."/>
            <person name="Sanders M."/>
            <person name="Decuypere S."/>
            <person name="Hertz-Fowler C."/>
            <person name="Clark T.G."/>
            <person name="Rijal S."/>
            <person name="Sundar S."/>
            <person name="Quail M.A."/>
            <person name="De Doncker S."/>
            <person name="Maes I."/>
            <person name="Vanaerschot M."/>
            <person name="Stark O."/>
            <person name="Schonian G."/>
            <person name="Dujardin J.C."/>
            <person name="Berriman M."/>
        </authorList>
    </citation>
    <scope>NUCLEOTIDE SEQUENCE [LARGE SCALE GENOMIC DNA]</scope>
    <source>
        <strain evidence="5">BPK282A1</strain>
    </source>
</reference>
<dbReference type="PANTHER" id="PTHR23077:SF196">
    <property type="entry name" value="ATPASE, PUTATIVE-RELATED"/>
    <property type="match status" value="1"/>
</dbReference>
<dbReference type="EMBL" id="CP029523">
    <property type="protein sequence ID" value="AYU79099.1"/>
    <property type="molecule type" value="Genomic_DNA"/>
</dbReference>
<dbReference type="SUPFAM" id="SSF52540">
    <property type="entry name" value="P-loop containing nucleoside triphosphate hydrolases"/>
    <property type="match status" value="2"/>
</dbReference>